<dbReference type="Ensembl" id="ENSFCTT00005003437.1">
    <property type="protein sequence ID" value="ENSFCTP00005002032.1"/>
    <property type="gene ID" value="ENSFCTG00005001345.1"/>
</dbReference>
<comment type="similarity">
    <text evidence="2 5 6">Belongs to the cullin family.</text>
</comment>
<reference evidence="9" key="2">
    <citation type="submission" date="2025-08" db="UniProtKB">
        <authorList>
            <consortium name="Ensembl"/>
        </authorList>
    </citation>
    <scope>IDENTIFICATION</scope>
    <source>
        <strain evidence="9">breed Abyssinian</strain>
    </source>
</reference>
<keyword evidence="4" id="KW-0832">Ubl conjugation</keyword>
<dbReference type="Pfam" id="PF00888">
    <property type="entry name" value="Cullin"/>
    <property type="match status" value="1"/>
</dbReference>
<feature type="compositionally biased region" description="Polar residues" evidence="7">
    <location>
        <begin position="1"/>
        <end position="11"/>
    </location>
</feature>
<feature type="compositionally biased region" description="Low complexity" evidence="7">
    <location>
        <begin position="42"/>
        <end position="52"/>
    </location>
</feature>
<dbReference type="InterPro" id="IPR045093">
    <property type="entry name" value="Cullin"/>
</dbReference>
<dbReference type="Gene3D" id="3.30.230.130">
    <property type="entry name" value="Cullin, Chain C, Domain 2"/>
    <property type="match status" value="1"/>
</dbReference>
<dbReference type="InterPro" id="IPR059120">
    <property type="entry name" value="Cullin-like_AB"/>
</dbReference>
<dbReference type="InterPro" id="IPR016157">
    <property type="entry name" value="Cullin_CS"/>
</dbReference>
<dbReference type="InterPro" id="IPR001373">
    <property type="entry name" value="Cullin_N"/>
</dbReference>
<dbReference type="SUPFAM" id="SSF46785">
    <property type="entry name" value="Winged helix' DNA-binding domain"/>
    <property type="match status" value="1"/>
</dbReference>
<sequence>MFPTGFSSPNPSAAAAAQEVRSATDGNTSTTPPTSAKKRKLNSSSSSGSNSSNEREDFDSTSSSSTPPLQPRDSASPSTSSFCLGVSVATSSHVPIQKKLRFEDTLEFVGFDAKMAEESSSSSSSSSPTAATSQQQQLKNKSILISSVASVHHANGLAKSSTTTSSFANSKPGSAKKLVIKNFKDKPKLPENYTDETWQKLKEAVEAIQNSTSIKYNLEELYQAVENLCSYKISANLYKQLRQICEDHIKAQIHQFREDSLDSVLFLKKIDRCWQNHCRQMIMIRSIFLFLDRTYVLQNSMLPSIWDMGLELFRAHIISDQKVQNKTIDGILLLIERERNGEAIDRSLLRSLLSMLSDLQIYQDSFEQRFLEETNRLYAAEGQKLMQEREVPEYLHHVNKRLEEEADRLITYLDQTTQKSLIATVEKQLLGEHLTAILQKGLNNLLDENRIQDLSLLYQLFSRVRGGVQVLLQQWIEYIKAFGSTIVINPEKDKTMVQELLDFKDKVDHIIDICFLKNEKFINAMKEAFETFINKRPNKPAELIAKYVDSKLRAGNKEATDEELEKMLDKIMIIFRFIYGKDVFEAFYKKDLAKRLLVGKSASVDAEKSMLSKLKHECGAAFTSKLEGMFKDMELSKDIMIQFKQYMQNQNVPGNIELTVNILTMGYWPTYVPMEVHLPPEMVKLQEIFKTFYLGKHSGRKLQWQSTLGHCVLKAEFKEGKKELQVSLFQTLVLLMFNEGEEFSLEEIKQATGIEDGELRRTLQSLACGKARVLAKNPKGKDIEDGDKFICNDDFKHKLFRIKINQIQMKETPADLKKRIESLIDRDYMERDKENPNQYNYIA</sequence>
<name>A0ABI7VV32_FELCA</name>
<evidence type="ECO:0000256" key="6">
    <source>
        <dbReference type="RuleBase" id="RU003829"/>
    </source>
</evidence>
<feature type="region of interest" description="Disordered" evidence="7">
    <location>
        <begin position="1"/>
        <end position="81"/>
    </location>
</feature>
<dbReference type="PROSITE" id="PS50069">
    <property type="entry name" value="CULLIN_2"/>
    <property type="match status" value="1"/>
</dbReference>
<evidence type="ECO:0000256" key="2">
    <source>
        <dbReference type="ARBA" id="ARBA00006019"/>
    </source>
</evidence>
<feature type="compositionally biased region" description="Polar residues" evidence="7">
    <location>
        <begin position="24"/>
        <end position="34"/>
    </location>
</feature>
<accession>A0ABI7VV32</accession>
<dbReference type="Proteomes" id="UP000823872">
    <property type="component" value="Chromosome X"/>
</dbReference>
<gene>
    <name evidence="9" type="primary">CUL4B</name>
</gene>
<dbReference type="PROSITE" id="PS01256">
    <property type="entry name" value="CULLIN_1"/>
    <property type="match status" value="1"/>
</dbReference>
<reference evidence="9" key="3">
    <citation type="submission" date="2025-09" db="UniProtKB">
        <authorList>
            <consortium name="Ensembl"/>
        </authorList>
    </citation>
    <scope>IDENTIFICATION</scope>
    <source>
        <strain evidence="9">breed Abyssinian</strain>
    </source>
</reference>
<dbReference type="SMART" id="SM00182">
    <property type="entry name" value="CULLIN"/>
    <property type="match status" value="1"/>
</dbReference>
<organism evidence="9 10">
    <name type="scientific">Felis catus</name>
    <name type="common">Cat</name>
    <name type="synonym">Felis silvestris catus</name>
    <dbReference type="NCBI Taxonomy" id="9685"/>
    <lineage>
        <taxon>Eukaryota</taxon>
        <taxon>Metazoa</taxon>
        <taxon>Chordata</taxon>
        <taxon>Craniata</taxon>
        <taxon>Vertebrata</taxon>
        <taxon>Euteleostomi</taxon>
        <taxon>Mammalia</taxon>
        <taxon>Eutheria</taxon>
        <taxon>Laurasiatheria</taxon>
        <taxon>Carnivora</taxon>
        <taxon>Feliformia</taxon>
        <taxon>Felidae</taxon>
        <taxon>Felinae</taxon>
        <taxon>Felis</taxon>
    </lineage>
</organism>
<dbReference type="Pfam" id="PF26557">
    <property type="entry name" value="Cullin_AB"/>
    <property type="match status" value="1"/>
</dbReference>
<dbReference type="Gene3D" id="1.10.10.10">
    <property type="entry name" value="Winged helix-like DNA-binding domain superfamily/Winged helix DNA-binding domain"/>
    <property type="match status" value="1"/>
</dbReference>
<comment type="pathway">
    <text evidence="1">Protein modification; protein ubiquitination.</text>
</comment>
<dbReference type="InterPro" id="IPR036388">
    <property type="entry name" value="WH-like_DNA-bd_sf"/>
</dbReference>
<protein>
    <recommendedName>
        <fullName evidence="8">Cullin family profile domain-containing protein</fullName>
    </recommendedName>
</protein>
<keyword evidence="3" id="KW-0833">Ubl conjugation pathway</keyword>
<evidence type="ECO:0000256" key="5">
    <source>
        <dbReference type="PROSITE-ProRule" id="PRU00330"/>
    </source>
</evidence>
<keyword evidence="10" id="KW-1185">Reference proteome</keyword>
<evidence type="ECO:0000256" key="3">
    <source>
        <dbReference type="ARBA" id="ARBA00022786"/>
    </source>
</evidence>
<dbReference type="PANTHER" id="PTHR11932">
    <property type="entry name" value="CULLIN"/>
    <property type="match status" value="1"/>
</dbReference>
<feature type="region of interest" description="Disordered" evidence="7">
    <location>
        <begin position="118"/>
        <end position="137"/>
    </location>
</feature>
<evidence type="ECO:0000256" key="4">
    <source>
        <dbReference type="ARBA" id="ARBA00022843"/>
    </source>
</evidence>
<evidence type="ECO:0000313" key="10">
    <source>
        <dbReference type="Proteomes" id="UP000823872"/>
    </source>
</evidence>
<dbReference type="InterPro" id="IPR016159">
    <property type="entry name" value="Cullin_repeat-like_dom_sf"/>
</dbReference>
<dbReference type="SUPFAM" id="SSF74788">
    <property type="entry name" value="Cullin repeat-like"/>
    <property type="match status" value="1"/>
</dbReference>
<evidence type="ECO:0000313" key="9">
    <source>
        <dbReference type="Ensembl" id="ENSFCTP00005002032.1"/>
    </source>
</evidence>
<dbReference type="Gene3D" id="1.20.1310.10">
    <property type="entry name" value="Cullin Repeats"/>
    <property type="match status" value="4"/>
</dbReference>
<proteinExistence type="inferred from homology"/>
<feature type="domain" description="Cullin family profile" evidence="8">
    <location>
        <begin position="539"/>
        <end position="767"/>
    </location>
</feature>
<evidence type="ECO:0000256" key="7">
    <source>
        <dbReference type="SAM" id="MobiDB-lite"/>
    </source>
</evidence>
<dbReference type="GeneTree" id="ENSGT00940000155339"/>
<reference evidence="9 10" key="1">
    <citation type="submission" date="2021-02" db="EMBL/GenBank/DDBJ databases">
        <title>Safari Cat Assemblies.</title>
        <authorList>
            <person name="Bredemeyer K.R."/>
            <person name="Murphy W.J."/>
        </authorList>
    </citation>
    <scope>NUCLEOTIDE SEQUENCE [LARGE SCALE GENOMIC DNA]</scope>
</reference>
<dbReference type="InterPro" id="IPR036390">
    <property type="entry name" value="WH_DNA-bd_sf"/>
</dbReference>
<dbReference type="SUPFAM" id="SSF75632">
    <property type="entry name" value="Cullin homology domain"/>
    <property type="match status" value="1"/>
</dbReference>
<evidence type="ECO:0000256" key="1">
    <source>
        <dbReference type="ARBA" id="ARBA00004906"/>
    </source>
</evidence>
<dbReference type="InterPro" id="IPR016158">
    <property type="entry name" value="Cullin_homology"/>
</dbReference>
<dbReference type="InterPro" id="IPR036317">
    <property type="entry name" value="Cullin_homology_sf"/>
</dbReference>
<evidence type="ECO:0000259" key="8">
    <source>
        <dbReference type="PROSITE" id="PS50069"/>
    </source>
</evidence>
<feature type="compositionally biased region" description="Polar residues" evidence="7">
    <location>
        <begin position="128"/>
        <end position="137"/>
    </location>
</feature>